<dbReference type="Proteomes" id="UP000238196">
    <property type="component" value="Unassembled WGS sequence"/>
</dbReference>
<sequence>MISRFVRLDEQHRPRVTLQVNGQPVDALEGDTLMVALLTQSRHLRQSEFDSGLRAGFCLMAACQDCWVWTRQGERLRACSTPVSSGMDILTYQPEAAWPVHES</sequence>
<dbReference type="GO" id="GO:0051536">
    <property type="term" value="F:iron-sulfur cluster binding"/>
    <property type="evidence" value="ECO:0007669"/>
    <property type="project" value="InterPro"/>
</dbReference>
<proteinExistence type="predicted"/>
<dbReference type="OrthoDB" id="573392at2"/>
<dbReference type="EMBL" id="PRLP01000169">
    <property type="protein sequence ID" value="PPC74026.1"/>
    <property type="molecule type" value="Genomic_DNA"/>
</dbReference>
<dbReference type="Gene3D" id="3.10.20.440">
    <property type="entry name" value="2Fe-2S iron-sulphur cluster binding domain, sarcosine oxidase, alpha subunit, N-terminal domain"/>
    <property type="match status" value="1"/>
</dbReference>
<evidence type="ECO:0000313" key="3">
    <source>
        <dbReference type="Proteomes" id="UP000238196"/>
    </source>
</evidence>
<evidence type="ECO:0000256" key="1">
    <source>
        <dbReference type="ARBA" id="ARBA00023002"/>
    </source>
</evidence>
<dbReference type="Pfam" id="PF13510">
    <property type="entry name" value="Fer2_4"/>
    <property type="match status" value="1"/>
</dbReference>
<name>A0A2S5KI33_9PROT</name>
<reference evidence="2 3" key="1">
    <citation type="submission" date="2018-02" db="EMBL/GenBank/DDBJ databases">
        <title>novel marine gammaproteobacteria from coastal saline agro ecosystem.</title>
        <authorList>
            <person name="Krishnan R."/>
            <person name="Ramesh Kumar N."/>
        </authorList>
    </citation>
    <scope>NUCLEOTIDE SEQUENCE [LARGE SCALE GENOMIC DNA]</scope>
    <source>
        <strain evidence="2 3">228</strain>
    </source>
</reference>
<dbReference type="GO" id="GO:0016491">
    <property type="term" value="F:oxidoreductase activity"/>
    <property type="evidence" value="ECO:0007669"/>
    <property type="project" value="UniProtKB-KW"/>
</dbReference>
<comment type="caution">
    <text evidence="2">The sequence shown here is derived from an EMBL/GenBank/DDBJ whole genome shotgun (WGS) entry which is preliminary data.</text>
</comment>
<dbReference type="SUPFAM" id="SSF54292">
    <property type="entry name" value="2Fe-2S ferredoxin-like"/>
    <property type="match status" value="1"/>
</dbReference>
<keyword evidence="1" id="KW-0560">Oxidoreductase</keyword>
<gene>
    <name evidence="2" type="ORF">C4K68_28355</name>
</gene>
<accession>A0A2S5KI33</accession>
<dbReference type="InterPro" id="IPR036010">
    <property type="entry name" value="2Fe-2S_ferredoxin-like_sf"/>
</dbReference>
<protein>
    <submittedName>
        <fullName evidence="2">NAD(FAD)-dependent dehydrogenase</fullName>
    </submittedName>
</protein>
<evidence type="ECO:0000313" key="2">
    <source>
        <dbReference type="EMBL" id="PPC74026.1"/>
    </source>
</evidence>
<dbReference type="InterPro" id="IPR042204">
    <property type="entry name" value="2Fe-2S-bd_N"/>
</dbReference>
<dbReference type="AlphaFoldDB" id="A0A2S5KI33"/>
<organism evidence="2 3">
    <name type="scientific">Proteobacteria bacterium 228</name>
    <dbReference type="NCBI Taxonomy" id="2083153"/>
    <lineage>
        <taxon>Bacteria</taxon>
        <taxon>Pseudomonadati</taxon>
        <taxon>Pseudomonadota</taxon>
    </lineage>
</organism>